<dbReference type="PANTHER" id="PTHR22911:SF135">
    <property type="entry name" value="BLR4310 PROTEIN"/>
    <property type="match status" value="1"/>
</dbReference>
<dbReference type="InterPro" id="IPR037185">
    <property type="entry name" value="EmrE-like"/>
</dbReference>
<feature type="transmembrane region" description="Helical" evidence="1">
    <location>
        <begin position="131"/>
        <end position="149"/>
    </location>
</feature>
<keyword evidence="1" id="KW-0472">Membrane</keyword>
<accession>A0A1X7GGQ7</accession>
<evidence type="ECO:0000256" key="1">
    <source>
        <dbReference type="SAM" id="Phobius"/>
    </source>
</evidence>
<feature type="domain" description="EamA" evidence="2">
    <location>
        <begin position="157"/>
        <end position="283"/>
    </location>
</feature>
<dbReference type="SUPFAM" id="SSF103481">
    <property type="entry name" value="Multidrug resistance efflux transporter EmrE"/>
    <property type="match status" value="2"/>
</dbReference>
<name>A0A1X7GGQ7_9HYPH</name>
<dbReference type="EMBL" id="FXAF01000011">
    <property type="protein sequence ID" value="SMF69100.1"/>
    <property type="molecule type" value="Genomic_DNA"/>
</dbReference>
<dbReference type="Gene3D" id="1.10.3730.20">
    <property type="match status" value="1"/>
</dbReference>
<feature type="domain" description="EamA" evidence="2">
    <location>
        <begin position="12"/>
        <end position="145"/>
    </location>
</feature>
<feature type="transmembrane region" description="Helical" evidence="1">
    <location>
        <begin position="267"/>
        <end position="284"/>
    </location>
</feature>
<protein>
    <submittedName>
        <fullName evidence="3">Permease of the drug/metabolite transporter (DMT) superfamily</fullName>
    </submittedName>
</protein>
<reference evidence="4" key="1">
    <citation type="submission" date="2017-04" db="EMBL/GenBank/DDBJ databases">
        <authorList>
            <person name="Varghese N."/>
            <person name="Submissions S."/>
        </authorList>
    </citation>
    <scope>NUCLEOTIDE SEQUENCE [LARGE SCALE GENOMIC DNA]</scope>
    <source>
        <strain evidence="4">B4P</strain>
    </source>
</reference>
<dbReference type="Proteomes" id="UP000192903">
    <property type="component" value="Unassembled WGS sequence"/>
</dbReference>
<evidence type="ECO:0000313" key="4">
    <source>
        <dbReference type="Proteomes" id="UP000192903"/>
    </source>
</evidence>
<dbReference type="InterPro" id="IPR000620">
    <property type="entry name" value="EamA_dom"/>
</dbReference>
<evidence type="ECO:0000259" key="2">
    <source>
        <dbReference type="Pfam" id="PF00892"/>
    </source>
</evidence>
<keyword evidence="1" id="KW-1133">Transmembrane helix</keyword>
<keyword evidence="1" id="KW-0812">Transmembrane</keyword>
<dbReference type="PANTHER" id="PTHR22911">
    <property type="entry name" value="ACYL-MALONYL CONDENSING ENZYME-RELATED"/>
    <property type="match status" value="1"/>
</dbReference>
<feature type="transmembrane region" description="Helical" evidence="1">
    <location>
        <begin position="78"/>
        <end position="97"/>
    </location>
</feature>
<dbReference type="OrthoDB" id="7818056at2"/>
<proteinExistence type="predicted"/>
<feature type="transmembrane region" description="Helical" evidence="1">
    <location>
        <begin position="242"/>
        <end position="261"/>
    </location>
</feature>
<feature type="transmembrane region" description="Helical" evidence="1">
    <location>
        <begin position="213"/>
        <end position="230"/>
    </location>
</feature>
<gene>
    <name evidence="3" type="ORF">SAMN02982989_3754</name>
</gene>
<feature type="transmembrane region" description="Helical" evidence="1">
    <location>
        <begin position="41"/>
        <end position="58"/>
    </location>
</feature>
<keyword evidence="4" id="KW-1185">Reference proteome</keyword>
<dbReference type="GO" id="GO:0016020">
    <property type="term" value="C:membrane"/>
    <property type="evidence" value="ECO:0007669"/>
    <property type="project" value="InterPro"/>
</dbReference>
<dbReference type="RefSeq" id="WP_085424407.1">
    <property type="nucleotide sequence ID" value="NZ_FXAF01000011.1"/>
</dbReference>
<organism evidence="3 4">
    <name type="scientific">Xaviernesmea oryzae</name>
    <dbReference type="NCBI Taxonomy" id="464029"/>
    <lineage>
        <taxon>Bacteria</taxon>
        <taxon>Pseudomonadati</taxon>
        <taxon>Pseudomonadota</taxon>
        <taxon>Alphaproteobacteria</taxon>
        <taxon>Hyphomicrobiales</taxon>
        <taxon>Rhizobiaceae</taxon>
        <taxon>Rhizobium/Agrobacterium group</taxon>
        <taxon>Xaviernesmea</taxon>
    </lineage>
</organism>
<sequence>MIEPKGADQAFKGVMLAFAAFAAYAFSDASVKMIHGALSPYQSSFIGAVFGLAGFPFLMKPGDRITDAFRTSNRALWLLRFVAQAAGTIGSVVAFTHLSMAEAFVLIFLLPCFVTIMSVVFLKEQVGIKRWSAVVIGFVGTLIVLRPGFRELSIGHLGAVFGGLSGAISIICYRAIGPTEKNISMYSAGVLGVLVICGVLMVADFRIPTSEQWLYLAGFGLLAALAAILLMKAANYAPAAMIGPTQYSQMIWAVLFGYLVFGDHVDLPMLLGILLICGSGLLTLQRERVRNVPLPVAVAPDAQASAVIAPEASDQPKA</sequence>
<feature type="transmembrane region" description="Helical" evidence="1">
    <location>
        <begin position="188"/>
        <end position="207"/>
    </location>
</feature>
<feature type="transmembrane region" description="Helical" evidence="1">
    <location>
        <begin position="155"/>
        <end position="176"/>
    </location>
</feature>
<evidence type="ECO:0000313" key="3">
    <source>
        <dbReference type="EMBL" id="SMF69100.1"/>
    </source>
</evidence>
<dbReference type="Pfam" id="PF00892">
    <property type="entry name" value="EamA"/>
    <property type="match status" value="2"/>
</dbReference>
<feature type="transmembrane region" description="Helical" evidence="1">
    <location>
        <begin position="103"/>
        <end position="122"/>
    </location>
</feature>
<dbReference type="STRING" id="464029.SAMN02982989_3754"/>
<dbReference type="AlphaFoldDB" id="A0A1X7GGQ7"/>